<reference evidence="1" key="1">
    <citation type="journal article" date="2022" name="bioRxiv">
        <title>Sequencing and chromosome-scale assembly of the giantPleurodeles waltlgenome.</title>
        <authorList>
            <person name="Brown T."/>
            <person name="Elewa A."/>
            <person name="Iarovenko S."/>
            <person name="Subramanian E."/>
            <person name="Araus A.J."/>
            <person name="Petzold A."/>
            <person name="Susuki M."/>
            <person name="Suzuki K.-i.T."/>
            <person name="Hayashi T."/>
            <person name="Toyoda A."/>
            <person name="Oliveira C."/>
            <person name="Osipova E."/>
            <person name="Leigh N.D."/>
            <person name="Simon A."/>
            <person name="Yun M.H."/>
        </authorList>
    </citation>
    <scope>NUCLEOTIDE SEQUENCE</scope>
    <source>
        <strain evidence="1">20211129_DDA</strain>
        <tissue evidence="1">Liver</tissue>
    </source>
</reference>
<dbReference type="EMBL" id="JANPWB010000012">
    <property type="protein sequence ID" value="KAJ1114899.1"/>
    <property type="molecule type" value="Genomic_DNA"/>
</dbReference>
<keyword evidence="2" id="KW-1185">Reference proteome</keyword>
<evidence type="ECO:0000313" key="1">
    <source>
        <dbReference type="EMBL" id="KAJ1114899.1"/>
    </source>
</evidence>
<gene>
    <name evidence="1" type="ORF">NDU88_003129</name>
</gene>
<organism evidence="1 2">
    <name type="scientific">Pleurodeles waltl</name>
    <name type="common">Iberian ribbed newt</name>
    <dbReference type="NCBI Taxonomy" id="8319"/>
    <lineage>
        <taxon>Eukaryota</taxon>
        <taxon>Metazoa</taxon>
        <taxon>Chordata</taxon>
        <taxon>Craniata</taxon>
        <taxon>Vertebrata</taxon>
        <taxon>Euteleostomi</taxon>
        <taxon>Amphibia</taxon>
        <taxon>Batrachia</taxon>
        <taxon>Caudata</taxon>
        <taxon>Salamandroidea</taxon>
        <taxon>Salamandridae</taxon>
        <taxon>Pleurodelinae</taxon>
        <taxon>Pleurodeles</taxon>
    </lineage>
</organism>
<comment type="caution">
    <text evidence="1">The sequence shown here is derived from an EMBL/GenBank/DDBJ whole genome shotgun (WGS) entry which is preliminary data.</text>
</comment>
<dbReference type="AlphaFoldDB" id="A0AAV7NH88"/>
<accession>A0AAV7NH88</accession>
<name>A0AAV7NH88_PLEWA</name>
<protein>
    <submittedName>
        <fullName evidence="1">Uncharacterized protein</fullName>
    </submittedName>
</protein>
<sequence>MESTGAATLDATPLTPVSPSTVINKISSKLRVTVFTSTNKRAKKDPPSPIKVVDTISMELLLEEIRVLKLYMEDTNKQLQILDDKWSLVENRDSCVERRVEVLEDSVASIPSVQSKVTMLKKHAEDREKRPKK</sequence>
<proteinExistence type="predicted"/>
<evidence type="ECO:0000313" key="2">
    <source>
        <dbReference type="Proteomes" id="UP001066276"/>
    </source>
</evidence>
<dbReference type="Proteomes" id="UP001066276">
    <property type="component" value="Chromosome 8"/>
</dbReference>